<dbReference type="GO" id="GO:0006886">
    <property type="term" value="P:intracellular protein transport"/>
    <property type="evidence" value="ECO:0007669"/>
    <property type="project" value="InterPro"/>
</dbReference>
<organism evidence="3 5">
    <name type="scientific">Glycine soja</name>
    <name type="common">Wild soybean</name>
    <dbReference type="NCBI Taxonomy" id="3848"/>
    <lineage>
        <taxon>Eukaryota</taxon>
        <taxon>Viridiplantae</taxon>
        <taxon>Streptophyta</taxon>
        <taxon>Embryophyta</taxon>
        <taxon>Tracheophyta</taxon>
        <taxon>Spermatophyta</taxon>
        <taxon>Magnoliopsida</taxon>
        <taxon>eudicotyledons</taxon>
        <taxon>Gunneridae</taxon>
        <taxon>Pentapetalae</taxon>
        <taxon>rosids</taxon>
        <taxon>fabids</taxon>
        <taxon>Fabales</taxon>
        <taxon>Fabaceae</taxon>
        <taxon>Papilionoideae</taxon>
        <taxon>50 kb inversion clade</taxon>
        <taxon>NPAAA clade</taxon>
        <taxon>indigoferoid/millettioid clade</taxon>
        <taxon>Phaseoleae</taxon>
        <taxon>Glycine</taxon>
        <taxon>Glycine subgen. Soja</taxon>
    </lineage>
</organism>
<evidence type="ECO:0000256" key="1">
    <source>
        <dbReference type="ARBA" id="ARBA00009100"/>
    </source>
</evidence>
<proteinExistence type="inferred from homology"/>
<evidence type="ECO:0000313" key="4">
    <source>
        <dbReference type="EMBL" id="RZC16308.1"/>
    </source>
</evidence>
<protein>
    <submittedName>
        <fullName evidence="3">Vacuolar protein sorting-associated protein 26A isoform A</fullName>
    </submittedName>
    <submittedName>
        <fullName evidence="4">Vacuolar protein sorting-associated protein 26A isoform B</fullName>
    </submittedName>
</protein>
<dbReference type="EMBL" id="QZWG01000004">
    <property type="protein sequence ID" value="RZC16307.1"/>
    <property type="molecule type" value="Genomic_DNA"/>
</dbReference>
<evidence type="ECO:0000259" key="2">
    <source>
        <dbReference type="Pfam" id="PF14244"/>
    </source>
</evidence>
<comment type="similarity">
    <text evidence="1">Belongs to the VPS26 family.</text>
</comment>
<dbReference type="EMBL" id="QZWG01000004">
    <property type="protein sequence ID" value="RZC16308.1"/>
    <property type="molecule type" value="Genomic_DNA"/>
</dbReference>
<sequence length="186" mass="20740">AGVCTENYLLGAFKPACNVLITFNDGKNRKQVPFKKENGQMVTVPLFQSQENIGGKITIEPMQGKKIDHNGVKVELLGQIVFGLTFSEFNMITIPCSMSIEKYDVLLVRLNGKNYSAWAFQFQIFVTGKDLWGHVDGSSPVPDKDTTKVEHAKWTVKNAQVMAWILGSVDPNIVLNLRPYKTATTM</sequence>
<dbReference type="InterPro" id="IPR014752">
    <property type="entry name" value="Arrestin-like_C"/>
</dbReference>
<dbReference type="PANTHER" id="PTHR12233">
    <property type="entry name" value="VACUOLAR PROTEIN SORTING 26 RELATED"/>
    <property type="match status" value="1"/>
</dbReference>
<dbReference type="InterPro" id="IPR029472">
    <property type="entry name" value="Copia-like_N"/>
</dbReference>
<reference evidence="3 5" key="1">
    <citation type="submission" date="2018-09" db="EMBL/GenBank/DDBJ databases">
        <title>A high-quality reference genome of wild soybean provides a powerful tool to mine soybean genomes.</title>
        <authorList>
            <person name="Xie M."/>
            <person name="Chung C.Y.L."/>
            <person name="Li M.-W."/>
            <person name="Wong F.-L."/>
            <person name="Chan T.-F."/>
            <person name="Lam H.-M."/>
        </authorList>
    </citation>
    <scope>NUCLEOTIDE SEQUENCE [LARGE SCALE GENOMIC DNA]</scope>
    <source>
        <strain evidence="5">cv. W05</strain>
        <tissue evidence="3">Hypocotyl of etiolated seedlings</tissue>
    </source>
</reference>
<dbReference type="Proteomes" id="UP000289340">
    <property type="component" value="Chromosome 4"/>
</dbReference>
<dbReference type="Gene3D" id="2.60.40.640">
    <property type="match status" value="1"/>
</dbReference>
<dbReference type="AlphaFoldDB" id="A0A445KZF1"/>
<comment type="caution">
    <text evidence="3">The sequence shown here is derived from an EMBL/GenBank/DDBJ whole genome shotgun (WGS) entry which is preliminary data.</text>
</comment>
<dbReference type="Pfam" id="PF03643">
    <property type="entry name" value="Vps26"/>
    <property type="match status" value="1"/>
</dbReference>
<dbReference type="Pfam" id="PF14244">
    <property type="entry name" value="Retrotran_gag_3"/>
    <property type="match status" value="1"/>
</dbReference>
<feature type="non-terminal residue" evidence="3">
    <location>
        <position position="1"/>
    </location>
</feature>
<keyword evidence="5" id="KW-1185">Reference proteome</keyword>
<evidence type="ECO:0000313" key="5">
    <source>
        <dbReference type="Proteomes" id="UP000289340"/>
    </source>
</evidence>
<dbReference type="InterPro" id="IPR028934">
    <property type="entry name" value="Vps26-related"/>
</dbReference>
<gene>
    <name evidence="3" type="ORF">D0Y65_009526</name>
</gene>
<accession>A0A445KZF1</accession>
<evidence type="ECO:0000313" key="3">
    <source>
        <dbReference type="EMBL" id="RZC16307.1"/>
    </source>
</evidence>
<feature type="domain" description="Retrotransposon Copia-like N-terminal" evidence="2">
    <location>
        <begin position="108"/>
        <end position="142"/>
    </location>
</feature>
<name>A0A445KZF1_GLYSO</name>